<protein>
    <recommendedName>
        <fullName evidence="3">DDE Tnp4 domain-containing protein</fullName>
    </recommendedName>
</protein>
<keyword evidence="2" id="KW-0479">Metal-binding</keyword>
<proteinExistence type="predicted"/>
<keyword evidence="5" id="KW-1185">Reference proteome</keyword>
<comment type="cofactor">
    <cofactor evidence="1">
        <name>a divalent metal cation</name>
        <dbReference type="ChEBI" id="CHEBI:60240"/>
    </cofactor>
</comment>
<evidence type="ECO:0000259" key="3">
    <source>
        <dbReference type="Pfam" id="PF13359"/>
    </source>
</evidence>
<name>A0A0D0BYL7_9AGAR</name>
<reference evidence="4 5" key="1">
    <citation type="submission" date="2014-04" db="EMBL/GenBank/DDBJ databases">
        <title>Evolutionary Origins and Diversification of the Mycorrhizal Mutualists.</title>
        <authorList>
            <consortium name="DOE Joint Genome Institute"/>
            <consortium name="Mycorrhizal Genomics Consortium"/>
            <person name="Kohler A."/>
            <person name="Kuo A."/>
            <person name="Nagy L.G."/>
            <person name="Floudas D."/>
            <person name="Copeland A."/>
            <person name="Barry K.W."/>
            <person name="Cichocki N."/>
            <person name="Veneault-Fourrey C."/>
            <person name="LaButti K."/>
            <person name="Lindquist E.A."/>
            <person name="Lipzen A."/>
            <person name="Lundell T."/>
            <person name="Morin E."/>
            <person name="Murat C."/>
            <person name="Riley R."/>
            <person name="Ohm R."/>
            <person name="Sun H."/>
            <person name="Tunlid A."/>
            <person name="Henrissat B."/>
            <person name="Grigoriev I.V."/>
            <person name="Hibbett D.S."/>
            <person name="Martin F."/>
        </authorList>
    </citation>
    <scope>NUCLEOTIDE SEQUENCE [LARGE SCALE GENOMIC DNA]</scope>
    <source>
        <strain evidence="4 5">FD-317 M1</strain>
    </source>
</reference>
<feature type="non-terminal residue" evidence="4">
    <location>
        <position position="1"/>
    </location>
</feature>
<accession>A0A0D0BYL7</accession>
<dbReference type="GO" id="GO:0046872">
    <property type="term" value="F:metal ion binding"/>
    <property type="evidence" value="ECO:0007669"/>
    <property type="project" value="UniProtKB-KW"/>
</dbReference>
<evidence type="ECO:0000313" key="4">
    <source>
        <dbReference type="EMBL" id="KIK54944.1"/>
    </source>
</evidence>
<evidence type="ECO:0000313" key="5">
    <source>
        <dbReference type="Proteomes" id="UP000053593"/>
    </source>
</evidence>
<dbReference type="HOGENOM" id="CLU_018552_9_2_1"/>
<dbReference type="OrthoDB" id="2408877at2759"/>
<organism evidence="4 5">
    <name type="scientific">Collybiopsis luxurians FD-317 M1</name>
    <dbReference type="NCBI Taxonomy" id="944289"/>
    <lineage>
        <taxon>Eukaryota</taxon>
        <taxon>Fungi</taxon>
        <taxon>Dikarya</taxon>
        <taxon>Basidiomycota</taxon>
        <taxon>Agaricomycotina</taxon>
        <taxon>Agaricomycetes</taxon>
        <taxon>Agaricomycetidae</taxon>
        <taxon>Agaricales</taxon>
        <taxon>Marasmiineae</taxon>
        <taxon>Omphalotaceae</taxon>
        <taxon>Collybiopsis</taxon>
        <taxon>Collybiopsis luxurians</taxon>
    </lineage>
</organism>
<feature type="domain" description="DDE Tnp4" evidence="3">
    <location>
        <begin position="5"/>
        <end position="124"/>
    </location>
</feature>
<dbReference type="InterPro" id="IPR027806">
    <property type="entry name" value="HARBI1_dom"/>
</dbReference>
<evidence type="ECO:0000256" key="1">
    <source>
        <dbReference type="ARBA" id="ARBA00001968"/>
    </source>
</evidence>
<dbReference type="Pfam" id="PF13359">
    <property type="entry name" value="DDE_Tnp_4"/>
    <property type="match status" value="1"/>
</dbReference>
<evidence type="ECO:0000256" key="2">
    <source>
        <dbReference type="ARBA" id="ARBA00022723"/>
    </source>
</evidence>
<dbReference type="Proteomes" id="UP000053593">
    <property type="component" value="Unassembled WGS sequence"/>
</dbReference>
<feature type="non-terminal residue" evidence="4">
    <location>
        <position position="138"/>
    </location>
</feature>
<sequence length="138" mass="15296">PSTLRIIDFAHGPTGSAHDASAFEYTCAAKYPDFLFDGDEFAWGDSAYAVTERMICIHKKPAADIPANSIFDKTLSLLRVRSEHCMGALKGCWSCLSGLRVSINSNNDHIRACRWITISIILHNLIIDLEGTQSAEYF</sequence>
<gene>
    <name evidence="4" type="ORF">GYMLUDRAFT_132758</name>
</gene>
<dbReference type="AlphaFoldDB" id="A0A0D0BYL7"/>
<dbReference type="EMBL" id="KN834811">
    <property type="protein sequence ID" value="KIK54944.1"/>
    <property type="molecule type" value="Genomic_DNA"/>
</dbReference>